<dbReference type="InterPro" id="IPR012312">
    <property type="entry name" value="Hemerythrin-like"/>
</dbReference>
<dbReference type="Pfam" id="PF01814">
    <property type="entry name" value="Hemerythrin"/>
    <property type="match status" value="1"/>
</dbReference>
<evidence type="ECO:0000313" key="2">
    <source>
        <dbReference type="EMBL" id="MDP4300697.1"/>
    </source>
</evidence>
<proteinExistence type="predicted"/>
<evidence type="ECO:0000259" key="1">
    <source>
        <dbReference type="Pfam" id="PF01814"/>
    </source>
</evidence>
<organism evidence="2 3">
    <name type="scientific">Leptothrix discophora</name>
    <dbReference type="NCBI Taxonomy" id="89"/>
    <lineage>
        <taxon>Bacteria</taxon>
        <taxon>Pseudomonadati</taxon>
        <taxon>Pseudomonadota</taxon>
        <taxon>Betaproteobacteria</taxon>
        <taxon>Burkholderiales</taxon>
        <taxon>Sphaerotilaceae</taxon>
        <taxon>Leptothrix</taxon>
    </lineage>
</organism>
<gene>
    <name evidence="2" type="ORF">Q8X39_08620</name>
</gene>
<protein>
    <submittedName>
        <fullName evidence="2">Hemerythrin domain-containing protein</fullName>
    </submittedName>
</protein>
<accession>A0ABT9G2I6</accession>
<feature type="domain" description="Hemerythrin-like" evidence="1">
    <location>
        <begin position="21"/>
        <end position="157"/>
    </location>
</feature>
<sequence length="176" mass="19863">MTRPTLQTIRGRVVDAVPLSPLEVLDDEHRQMVVMLARLDRLVDPALGLPEPEIRALAHEVHTFFSEHARQHHALEELHVFPGLLNSADERLRSQIERLVQDHGWLEQNWLELAPNVSAIAEGMVGADMDLLREAVTLFNALYHDHIRVEETLAYPEARRREAELAAAAAARLQAG</sequence>
<dbReference type="Proteomes" id="UP001235760">
    <property type="component" value="Unassembled WGS sequence"/>
</dbReference>
<dbReference type="EMBL" id="JAUZEE010000003">
    <property type="protein sequence ID" value="MDP4300697.1"/>
    <property type="molecule type" value="Genomic_DNA"/>
</dbReference>
<reference evidence="2 3" key="1">
    <citation type="submission" date="2023-08" db="EMBL/GenBank/DDBJ databases">
        <authorList>
            <person name="Roldan D.M."/>
            <person name="Menes R.J."/>
        </authorList>
    </citation>
    <scope>NUCLEOTIDE SEQUENCE [LARGE SCALE GENOMIC DNA]</scope>
    <source>
        <strain evidence="2 3">CCM 2812</strain>
    </source>
</reference>
<dbReference type="Gene3D" id="1.20.120.520">
    <property type="entry name" value="nmb1532 protein domain like"/>
    <property type="match status" value="1"/>
</dbReference>
<name>A0ABT9G2I6_LEPDI</name>
<evidence type="ECO:0000313" key="3">
    <source>
        <dbReference type="Proteomes" id="UP001235760"/>
    </source>
</evidence>
<dbReference type="RefSeq" id="WP_305749233.1">
    <property type="nucleotide sequence ID" value="NZ_JAUZEE010000003.1"/>
</dbReference>
<comment type="caution">
    <text evidence="2">The sequence shown here is derived from an EMBL/GenBank/DDBJ whole genome shotgun (WGS) entry which is preliminary data.</text>
</comment>
<keyword evidence="3" id="KW-1185">Reference proteome</keyword>